<comment type="caution">
    <text evidence="2">The sequence shown here is derived from an EMBL/GenBank/DDBJ whole genome shotgun (WGS) entry which is preliminary data.</text>
</comment>
<accession>A0ABU6WS39</accession>
<name>A0ABU6WS39_9FABA</name>
<dbReference type="Proteomes" id="UP001341840">
    <property type="component" value="Unassembled WGS sequence"/>
</dbReference>
<gene>
    <name evidence="2" type="ORF">PIB30_083086</name>
</gene>
<feature type="region of interest" description="Disordered" evidence="1">
    <location>
        <begin position="77"/>
        <end position="110"/>
    </location>
</feature>
<proteinExistence type="predicted"/>
<sequence length="151" mass="17291">MDYVPVTYKRLNADQKDTADLLVKLFSERNLKPKTVLSNPSEAREAIDPFQPSPFLFRAHLCFPPILNRSRLAEDVLPFPHPSLPPRPGRRPADDASADPKRPRVSEGTTREFYSLDRFFDASGFIENNLLGPRPQEVLKDYDPIESIRWA</sequence>
<protein>
    <submittedName>
        <fullName evidence="2">Uncharacterized protein</fullName>
    </submittedName>
</protein>
<evidence type="ECO:0000313" key="3">
    <source>
        <dbReference type="Proteomes" id="UP001341840"/>
    </source>
</evidence>
<organism evidence="2 3">
    <name type="scientific">Stylosanthes scabra</name>
    <dbReference type="NCBI Taxonomy" id="79078"/>
    <lineage>
        <taxon>Eukaryota</taxon>
        <taxon>Viridiplantae</taxon>
        <taxon>Streptophyta</taxon>
        <taxon>Embryophyta</taxon>
        <taxon>Tracheophyta</taxon>
        <taxon>Spermatophyta</taxon>
        <taxon>Magnoliopsida</taxon>
        <taxon>eudicotyledons</taxon>
        <taxon>Gunneridae</taxon>
        <taxon>Pentapetalae</taxon>
        <taxon>rosids</taxon>
        <taxon>fabids</taxon>
        <taxon>Fabales</taxon>
        <taxon>Fabaceae</taxon>
        <taxon>Papilionoideae</taxon>
        <taxon>50 kb inversion clade</taxon>
        <taxon>dalbergioids sensu lato</taxon>
        <taxon>Dalbergieae</taxon>
        <taxon>Pterocarpus clade</taxon>
        <taxon>Stylosanthes</taxon>
    </lineage>
</organism>
<evidence type="ECO:0000313" key="2">
    <source>
        <dbReference type="EMBL" id="MED6188129.1"/>
    </source>
</evidence>
<reference evidence="2 3" key="1">
    <citation type="journal article" date="2023" name="Plants (Basel)">
        <title>Bridging the Gap: Combining Genomics and Transcriptomics Approaches to Understand Stylosanthes scabra, an Orphan Legume from the Brazilian Caatinga.</title>
        <authorList>
            <person name="Ferreira-Neto J.R.C."/>
            <person name="da Silva M.D."/>
            <person name="Binneck E."/>
            <person name="de Melo N.F."/>
            <person name="da Silva R.H."/>
            <person name="de Melo A.L.T.M."/>
            <person name="Pandolfi V."/>
            <person name="Bustamante F.O."/>
            <person name="Brasileiro-Vidal A.C."/>
            <person name="Benko-Iseppon A.M."/>
        </authorList>
    </citation>
    <scope>NUCLEOTIDE SEQUENCE [LARGE SCALE GENOMIC DNA]</scope>
    <source>
        <tissue evidence="2">Leaves</tissue>
    </source>
</reference>
<feature type="compositionally biased region" description="Basic and acidic residues" evidence="1">
    <location>
        <begin position="91"/>
        <end position="105"/>
    </location>
</feature>
<keyword evidence="3" id="KW-1185">Reference proteome</keyword>
<dbReference type="EMBL" id="JASCZI010182543">
    <property type="protein sequence ID" value="MED6188129.1"/>
    <property type="molecule type" value="Genomic_DNA"/>
</dbReference>
<evidence type="ECO:0000256" key="1">
    <source>
        <dbReference type="SAM" id="MobiDB-lite"/>
    </source>
</evidence>